<name>A0A433Q5D4_9FUNG</name>
<gene>
    <name evidence="3" type="ORF">BC938DRAFT_472776</name>
</gene>
<feature type="transmembrane region" description="Helical" evidence="1">
    <location>
        <begin position="354"/>
        <end position="375"/>
    </location>
</feature>
<dbReference type="InterPro" id="IPR026505">
    <property type="entry name" value="Solute_c_fam_35_mem_F3/F4"/>
</dbReference>
<keyword evidence="1" id="KW-0472">Membrane</keyword>
<dbReference type="PANTHER" id="PTHR19346">
    <property type="entry name" value="SUGAR PHOSPHATE TRANSPORTER DOMAIN-CONTAINING PROTEIN"/>
    <property type="match status" value="1"/>
</dbReference>
<feature type="domain" description="EamA" evidence="2">
    <location>
        <begin position="189"/>
        <end position="260"/>
    </location>
</feature>
<proteinExistence type="predicted"/>
<feature type="transmembrane region" description="Helical" evidence="1">
    <location>
        <begin position="283"/>
        <end position="302"/>
    </location>
</feature>
<dbReference type="AlphaFoldDB" id="A0A433Q5D4"/>
<dbReference type="Proteomes" id="UP000274822">
    <property type="component" value="Unassembled WGS sequence"/>
</dbReference>
<dbReference type="GO" id="GO:0016020">
    <property type="term" value="C:membrane"/>
    <property type="evidence" value="ECO:0007669"/>
    <property type="project" value="InterPro"/>
</dbReference>
<feature type="transmembrane region" description="Helical" evidence="1">
    <location>
        <begin position="50"/>
        <end position="73"/>
    </location>
</feature>
<dbReference type="SUPFAM" id="SSF103481">
    <property type="entry name" value="Multidrug resistance efflux transporter EmrE"/>
    <property type="match status" value="1"/>
</dbReference>
<reference evidence="3 4" key="1">
    <citation type="journal article" date="2018" name="New Phytol.">
        <title>Phylogenomics of Endogonaceae and evolution of mycorrhizas within Mucoromycota.</title>
        <authorList>
            <person name="Chang Y."/>
            <person name="Desiro A."/>
            <person name="Na H."/>
            <person name="Sandor L."/>
            <person name="Lipzen A."/>
            <person name="Clum A."/>
            <person name="Barry K."/>
            <person name="Grigoriev I.V."/>
            <person name="Martin F.M."/>
            <person name="Stajich J.E."/>
            <person name="Smith M.E."/>
            <person name="Bonito G."/>
            <person name="Spatafora J.W."/>
        </authorList>
    </citation>
    <scope>NUCLEOTIDE SEQUENCE [LARGE SCALE GENOMIC DNA]</scope>
    <source>
        <strain evidence="3 4">AD002</strain>
    </source>
</reference>
<organism evidence="3 4">
    <name type="scientific">Jimgerdemannia flammicorona</name>
    <dbReference type="NCBI Taxonomy" id="994334"/>
    <lineage>
        <taxon>Eukaryota</taxon>
        <taxon>Fungi</taxon>
        <taxon>Fungi incertae sedis</taxon>
        <taxon>Mucoromycota</taxon>
        <taxon>Mucoromycotina</taxon>
        <taxon>Endogonomycetes</taxon>
        <taxon>Endogonales</taxon>
        <taxon>Endogonaceae</taxon>
        <taxon>Jimgerdemannia</taxon>
    </lineage>
</organism>
<feature type="transmembrane region" description="Helical" evidence="1">
    <location>
        <begin position="382"/>
        <end position="401"/>
    </location>
</feature>
<comment type="caution">
    <text evidence="3">The sequence shown here is derived from an EMBL/GenBank/DDBJ whole genome shotgun (WGS) entry which is preliminary data.</text>
</comment>
<evidence type="ECO:0000256" key="1">
    <source>
        <dbReference type="SAM" id="Phobius"/>
    </source>
</evidence>
<feature type="transmembrane region" description="Helical" evidence="1">
    <location>
        <begin position="407"/>
        <end position="427"/>
    </location>
</feature>
<dbReference type="InterPro" id="IPR037185">
    <property type="entry name" value="EmrE-like"/>
</dbReference>
<dbReference type="EMBL" id="RBNJ01014314">
    <property type="protein sequence ID" value="RUS24989.1"/>
    <property type="molecule type" value="Genomic_DNA"/>
</dbReference>
<feature type="transmembrane region" description="Helical" evidence="1">
    <location>
        <begin position="187"/>
        <end position="208"/>
    </location>
</feature>
<feature type="transmembrane region" description="Helical" evidence="1">
    <location>
        <begin position="314"/>
        <end position="334"/>
    </location>
</feature>
<sequence>MTTPAGPAVDFVTIGRAVRRSPSRHSSSSLLLRKDDDELAHDRRPKSGSFGAAGMLCICIVAFVLQTELAQFVQKDMDFRKPYFLLIYGRDRCNCFSRYIGHSCYIFMIPLQFFYEWLLNSPSDRLIAGTPRSTTTERYLTCFAASLIDLVSTIQPSSTHYGHTLLNGPEEDRPLLTTRLLRPHLRYLLRLATSLAILICIPSYLWYVSINLTTMANLTAIYNTACFFVYAFSVALLGERVLAPKVAAVLLCIAGVSIISFWHPENGDVIGTLSTLSSPTASFLGSAVATVGAAGYGFYEVFYKKYASPPTASVLFANTLTGLIGLSTLLLLWLPLPLFHLTGIEPFSLPNVRTLAYILLISIIGVFFNASIMCVIAMTSPVFAAVAIMLTIPAVAVADVIVTGKDVPASTALGSALILVGFVLLCVELRNEGEAAEKVGGNQAESEIEP</sequence>
<dbReference type="Pfam" id="PF00892">
    <property type="entry name" value="EamA"/>
    <property type="match status" value="1"/>
</dbReference>
<evidence type="ECO:0000259" key="2">
    <source>
        <dbReference type="Pfam" id="PF00892"/>
    </source>
</evidence>
<feature type="transmembrane region" description="Helical" evidence="1">
    <location>
        <begin position="220"/>
        <end position="238"/>
    </location>
</feature>
<evidence type="ECO:0000313" key="3">
    <source>
        <dbReference type="EMBL" id="RUS24989.1"/>
    </source>
</evidence>
<protein>
    <recommendedName>
        <fullName evidence="2">EamA domain-containing protein</fullName>
    </recommendedName>
</protein>
<evidence type="ECO:0000313" key="4">
    <source>
        <dbReference type="Proteomes" id="UP000274822"/>
    </source>
</evidence>
<dbReference type="PANTHER" id="PTHR19346:SF4">
    <property type="entry name" value="SUGAR PHOSPHATE TRANSPORTER DOMAIN-CONTAINING PROTEIN"/>
    <property type="match status" value="1"/>
</dbReference>
<keyword evidence="4" id="KW-1185">Reference proteome</keyword>
<accession>A0A433Q5D4</accession>
<keyword evidence="1" id="KW-0812">Transmembrane</keyword>
<keyword evidence="1" id="KW-1133">Transmembrane helix</keyword>
<dbReference type="InterPro" id="IPR000620">
    <property type="entry name" value="EamA_dom"/>
</dbReference>
<feature type="transmembrane region" description="Helical" evidence="1">
    <location>
        <begin position="245"/>
        <end position="263"/>
    </location>
</feature>